<dbReference type="PANTHER" id="PTHR24064">
    <property type="entry name" value="SOLUTE CARRIER FAMILY 22 MEMBER"/>
    <property type="match status" value="1"/>
</dbReference>
<comment type="subcellular location">
    <subcellularLocation>
        <location evidence="1">Membrane</location>
        <topology evidence="1">Multi-pass membrane protein</topology>
    </subcellularLocation>
</comment>
<comment type="caution">
    <text evidence="7">The sequence shown here is derived from an EMBL/GenBank/DDBJ whole genome shotgun (WGS) entry which is preliminary data.</text>
</comment>
<proteinExistence type="predicted"/>
<feature type="transmembrane region" description="Helical" evidence="5">
    <location>
        <begin position="424"/>
        <end position="443"/>
    </location>
</feature>
<dbReference type="CDD" id="cd17317">
    <property type="entry name" value="MFS_SLC22"/>
    <property type="match status" value="1"/>
</dbReference>
<evidence type="ECO:0000259" key="6">
    <source>
        <dbReference type="PROSITE" id="PS50850"/>
    </source>
</evidence>
<evidence type="ECO:0000256" key="3">
    <source>
        <dbReference type="ARBA" id="ARBA00022989"/>
    </source>
</evidence>
<dbReference type="GO" id="GO:0022857">
    <property type="term" value="F:transmembrane transporter activity"/>
    <property type="evidence" value="ECO:0007669"/>
    <property type="project" value="InterPro"/>
</dbReference>
<feature type="transmembrane region" description="Helical" evidence="5">
    <location>
        <begin position="281"/>
        <end position="299"/>
    </location>
</feature>
<name>A0A9P0X7X0_PIEBR</name>
<organism evidence="7 8">
    <name type="scientific">Pieris brassicae</name>
    <name type="common">White butterfly</name>
    <name type="synonym">Large white butterfly</name>
    <dbReference type="NCBI Taxonomy" id="7116"/>
    <lineage>
        <taxon>Eukaryota</taxon>
        <taxon>Metazoa</taxon>
        <taxon>Ecdysozoa</taxon>
        <taxon>Arthropoda</taxon>
        <taxon>Hexapoda</taxon>
        <taxon>Insecta</taxon>
        <taxon>Pterygota</taxon>
        <taxon>Neoptera</taxon>
        <taxon>Endopterygota</taxon>
        <taxon>Lepidoptera</taxon>
        <taxon>Glossata</taxon>
        <taxon>Ditrysia</taxon>
        <taxon>Papilionoidea</taxon>
        <taxon>Pieridae</taxon>
        <taxon>Pierinae</taxon>
        <taxon>Pieris</taxon>
    </lineage>
</organism>
<gene>
    <name evidence="7" type="ORF">PIBRA_LOCUS4596</name>
</gene>
<dbReference type="EMBL" id="CALOZG010000005">
    <property type="protein sequence ID" value="CAH4027360.1"/>
    <property type="molecule type" value="Genomic_DNA"/>
</dbReference>
<evidence type="ECO:0000256" key="1">
    <source>
        <dbReference type="ARBA" id="ARBA00004141"/>
    </source>
</evidence>
<feature type="domain" description="Major facilitator superfamily (MFS) profile" evidence="6">
    <location>
        <begin position="85"/>
        <end position="535"/>
    </location>
</feature>
<feature type="transmembrane region" description="Helical" evidence="5">
    <location>
        <begin position="396"/>
        <end position="417"/>
    </location>
</feature>
<feature type="transmembrane region" description="Helical" evidence="5">
    <location>
        <begin position="449"/>
        <end position="471"/>
    </location>
</feature>
<evidence type="ECO:0000313" key="7">
    <source>
        <dbReference type="EMBL" id="CAH4027360.1"/>
    </source>
</evidence>
<dbReference type="Gene3D" id="1.20.1250.20">
    <property type="entry name" value="MFS general substrate transporter like domains"/>
    <property type="match status" value="1"/>
</dbReference>
<keyword evidence="4 5" id="KW-0472">Membrane</keyword>
<keyword evidence="2 5" id="KW-0812">Transmembrane</keyword>
<evidence type="ECO:0000256" key="4">
    <source>
        <dbReference type="ARBA" id="ARBA00023136"/>
    </source>
</evidence>
<feature type="transmembrane region" description="Helical" evidence="5">
    <location>
        <begin position="363"/>
        <end position="384"/>
    </location>
</feature>
<protein>
    <recommendedName>
        <fullName evidence="6">Major facilitator superfamily (MFS) profile domain-containing protein</fullName>
    </recommendedName>
</protein>
<dbReference type="AlphaFoldDB" id="A0A9P0X7X0"/>
<evidence type="ECO:0000256" key="2">
    <source>
        <dbReference type="ARBA" id="ARBA00022692"/>
    </source>
</evidence>
<feature type="transmembrane region" description="Helical" evidence="5">
    <location>
        <begin position="224"/>
        <end position="241"/>
    </location>
</feature>
<sequence length="548" mass="60798">MIALEDKGSERRKKLKVPDARLSQDLFVSLVHALFCDLHETNLTFNTIQIKSKMVQRIATQVTAPDKEDSLANLIGQFGRWQFLVFATVSLVKLSSGWVQMAILFLTPKLTFWCVEFRNGSAYSAPVVENSTCYSDCLKYDYDASPFDNTIVSEWDLVCERGWLASFTQMVLQLGILLGSIVFGFLSDRYGRKITFLISITFLVLLGFAIPFAPNYATFTVIRFFWGVATSGTMVVSFVIVMETIGSNYREMLGCLFQIPFIIGHMTVPLFAYYFRSWDSYSLAMAVPPLIYLMYFISLTESPRWLLSVGRVDKAAKIVKKAAQFNGLPTTKIDETLKQLSDDIRSKSQEGRANYTDLLRPALLVKTVCCCVMWTIVGLTFYGFNQYISQTSPDPFVTVAAAGAIQIPSNIISIWLIKRFGRKLTIAITFILGGICVLLLGVVPKTYAITLTLGTLGVSCTAIVAASIYIYTSELFPTVVRNMSMGACSMCMRIGSMIAPFISNLALTVPWLPTVVFGFAAIAASAMCLFLPETKGTTLPDSLEDVSK</sequence>
<dbReference type="GO" id="GO:0016020">
    <property type="term" value="C:membrane"/>
    <property type="evidence" value="ECO:0007669"/>
    <property type="project" value="UniProtKB-SubCell"/>
</dbReference>
<evidence type="ECO:0000313" key="8">
    <source>
        <dbReference type="Proteomes" id="UP001152562"/>
    </source>
</evidence>
<dbReference type="InterPro" id="IPR005828">
    <property type="entry name" value="MFS_sugar_transport-like"/>
</dbReference>
<dbReference type="Proteomes" id="UP001152562">
    <property type="component" value="Unassembled WGS sequence"/>
</dbReference>
<dbReference type="PROSITE" id="PS50850">
    <property type="entry name" value="MFS"/>
    <property type="match status" value="1"/>
</dbReference>
<feature type="transmembrane region" description="Helical" evidence="5">
    <location>
        <begin position="194"/>
        <end position="212"/>
    </location>
</feature>
<reference evidence="7" key="1">
    <citation type="submission" date="2022-05" db="EMBL/GenBank/DDBJ databases">
        <authorList>
            <person name="Okamura Y."/>
        </authorList>
    </citation>
    <scope>NUCLEOTIDE SEQUENCE</scope>
</reference>
<feature type="transmembrane region" description="Helical" evidence="5">
    <location>
        <begin position="163"/>
        <end position="187"/>
    </location>
</feature>
<feature type="transmembrane region" description="Helical" evidence="5">
    <location>
        <begin position="509"/>
        <end position="531"/>
    </location>
</feature>
<keyword evidence="3 5" id="KW-1133">Transmembrane helix</keyword>
<dbReference type="InterPro" id="IPR020846">
    <property type="entry name" value="MFS_dom"/>
</dbReference>
<dbReference type="InterPro" id="IPR036259">
    <property type="entry name" value="MFS_trans_sf"/>
</dbReference>
<evidence type="ECO:0000256" key="5">
    <source>
        <dbReference type="SAM" id="Phobius"/>
    </source>
</evidence>
<dbReference type="Pfam" id="PF00083">
    <property type="entry name" value="Sugar_tr"/>
    <property type="match status" value="1"/>
</dbReference>
<feature type="transmembrane region" description="Helical" evidence="5">
    <location>
        <begin position="83"/>
        <end position="106"/>
    </location>
</feature>
<keyword evidence="8" id="KW-1185">Reference proteome</keyword>
<feature type="transmembrane region" description="Helical" evidence="5">
    <location>
        <begin position="253"/>
        <end position="275"/>
    </location>
</feature>
<accession>A0A9P0X7X0</accession>
<dbReference type="SUPFAM" id="SSF103473">
    <property type="entry name" value="MFS general substrate transporter"/>
    <property type="match status" value="1"/>
</dbReference>